<name>A0ABQ9GCL2_9NEOP</name>
<gene>
    <name evidence="2" type="ORF">PR048_028953</name>
</gene>
<feature type="region of interest" description="Disordered" evidence="1">
    <location>
        <begin position="283"/>
        <end position="310"/>
    </location>
</feature>
<keyword evidence="3" id="KW-1185">Reference proteome</keyword>
<feature type="compositionally biased region" description="Basic and acidic residues" evidence="1">
    <location>
        <begin position="283"/>
        <end position="307"/>
    </location>
</feature>
<protein>
    <submittedName>
        <fullName evidence="2">Uncharacterized protein</fullName>
    </submittedName>
</protein>
<organism evidence="2 3">
    <name type="scientific">Dryococelus australis</name>
    <dbReference type="NCBI Taxonomy" id="614101"/>
    <lineage>
        <taxon>Eukaryota</taxon>
        <taxon>Metazoa</taxon>
        <taxon>Ecdysozoa</taxon>
        <taxon>Arthropoda</taxon>
        <taxon>Hexapoda</taxon>
        <taxon>Insecta</taxon>
        <taxon>Pterygota</taxon>
        <taxon>Neoptera</taxon>
        <taxon>Polyneoptera</taxon>
        <taxon>Phasmatodea</taxon>
        <taxon>Verophasmatodea</taxon>
        <taxon>Anareolatae</taxon>
        <taxon>Phasmatidae</taxon>
        <taxon>Eurycanthinae</taxon>
        <taxon>Dryococelus</taxon>
    </lineage>
</organism>
<proteinExistence type="predicted"/>
<evidence type="ECO:0000313" key="2">
    <source>
        <dbReference type="EMBL" id="KAJ8869942.1"/>
    </source>
</evidence>
<feature type="region of interest" description="Disordered" evidence="1">
    <location>
        <begin position="1"/>
        <end position="21"/>
    </location>
</feature>
<dbReference type="EMBL" id="JARBHB010000013">
    <property type="protein sequence ID" value="KAJ8869942.1"/>
    <property type="molecule type" value="Genomic_DNA"/>
</dbReference>
<dbReference type="Proteomes" id="UP001159363">
    <property type="component" value="Chromosome 12"/>
</dbReference>
<sequence length="590" mass="65540">MHERNIYQPGSEGGLENPLSPKHTSFLLHHETWSSNSRYNLSSTGAGSYGIIFAATPSECTIRAEDTNLFVIAEAVWKTGKGSMDVKTEADEHAKLEMQISAQMLCRPRGAKKRYGKNTCQPARRQLIHPAGFRYSLPAERNSEHITNYKKTPVFSNTFIHFPKKSEDWSTLTQRLLTLPEERGRAELHSTVCTRTGSSGCCIDVKSLLSLTELHGIGANNCEVFFYWCRVAQGVSHKVWSNDKLTTRHVLYPLGLRVPLQAIFVHYTTIIKALSYHRAAHEHVGRGQGEDKYQGEDKPRGSPHKEPYLPAITSTTPPSLVLPRDAHSTPVIAQGAVTTPAGTRGLGDRHRRRGRRVACPRSLPIGQQDYQAMIGERRSHLMPSIGTILLTCVAGIRRISVYLTTALSNVSCPSLLIGTFVVDSNISPYLGALVASLPNIASPHLSTNARQLLTYCPAHTDRAFTVWSSLFSDRQMSAMRCHDNFHPAYFSHDVIRLAIRYICVQSPAGSLRNFASENRAGLCRWSADFLGFLPLPPLLHSGTALYSPRFTLIGSQDLEAGMRGWEIREIPEKTSPTSGIVRHDSHLRKS</sequence>
<evidence type="ECO:0000313" key="3">
    <source>
        <dbReference type="Proteomes" id="UP001159363"/>
    </source>
</evidence>
<evidence type="ECO:0000256" key="1">
    <source>
        <dbReference type="SAM" id="MobiDB-lite"/>
    </source>
</evidence>
<reference evidence="2 3" key="1">
    <citation type="submission" date="2023-02" db="EMBL/GenBank/DDBJ databases">
        <title>LHISI_Scaffold_Assembly.</title>
        <authorList>
            <person name="Stuart O.P."/>
            <person name="Cleave R."/>
            <person name="Magrath M.J.L."/>
            <person name="Mikheyev A.S."/>
        </authorList>
    </citation>
    <scope>NUCLEOTIDE SEQUENCE [LARGE SCALE GENOMIC DNA]</scope>
    <source>
        <strain evidence="2">Daus_M_001</strain>
        <tissue evidence="2">Leg muscle</tissue>
    </source>
</reference>
<comment type="caution">
    <text evidence="2">The sequence shown here is derived from an EMBL/GenBank/DDBJ whole genome shotgun (WGS) entry which is preliminary data.</text>
</comment>
<accession>A0ABQ9GCL2</accession>